<name>A0ABV0K449_9CYAN</name>
<reference evidence="1 2" key="1">
    <citation type="submission" date="2022-04" db="EMBL/GenBank/DDBJ databases">
        <title>Positive selection, recombination, and allopatry shape intraspecific diversity of widespread and dominant cyanobacteria.</title>
        <authorList>
            <person name="Wei J."/>
            <person name="Shu W."/>
            <person name="Hu C."/>
        </authorList>
    </citation>
    <scope>NUCLEOTIDE SEQUENCE [LARGE SCALE GENOMIC DNA]</scope>
    <source>
        <strain evidence="1 2">DQ-A4</strain>
    </source>
</reference>
<keyword evidence="2" id="KW-1185">Reference proteome</keyword>
<accession>A0ABV0K449</accession>
<organism evidence="1 2">
    <name type="scientific">Leptolyngbya subtilissima DQ-A4</name>
    <dbReference type="NCBI Taxonomy" id="2933933"/>
    <lineage>
        <taxon>Bacteria</taxon>
        <taxon>Bacillati</taxon>
        <taxon>Cyanobacteriota</taxon>
        <taxon>Cyanophyceae</taxon>
        <taxon>Leptolyngbyales</taxon>
        <taxon>Leptolyngbyaceae</taxon>
        <taxon>Leptolyngbya group</taxon>
        <taxon>Leptolyngbya</taxon>
    </lineage>
</organism>
<proteinExistence type="predicted"/>
<evidence type="ECO:0000313" key="1">
    <source>
        <dbReference type="EMBL" id="MEP0947561.1"/>
    </source>
</evidence>
<sequence>MTQVADMVMGKWRRGMGRAVLLLPLLLFGCGSSKVAQCNQLAEVVNQTQGFMQEFEAEIQTFSESAAQVKNLDDIKLAASQYTTAVDKVVTNLDGLVGDLQSTTLRDEDLSKFRDDYVGVVQGFSTALTDAREAMDLVVQVETEAELPAKIEESQQQTMTAVSSIETLSQTESQLITEVNGYCGAAQPADTGS</sequence>
<comment type="caution">
    <text evidence="1">The sequence shown here is derived from an EMBL/GenBank/DDBJ whole genome shotgun (WGS) entry which is preliminary data.</text>
</comment>
<dbReference type="EMBL" id="JAMPKX010000004">
    <property type="protein sequence ID" value="MEP0947561.1"/>
    <property type="molecule type" value="Genomic_DNA"/>
</dbReference>
<protein>
    <submittedName>
        <fullName evidence="1">Uncharacterized protein</fullName>
    </submittedName>
</protein>
<gene>
    <name evidence="1" type="ORF">NC992_11825</name>
</gene>
<dbReference type="Proteomes" id="UP001482513">
    <property type="component" value="Unassembled WGS sequence"/>
</dbReference>
<evidence type="ECO:0000313" key="2">
    <source>
        <dbReference type="Proteomes" id="UP001482513"/>
    </source>
</evidence>
<dbReference type="RefSeq" id="WP_242021525.1">
    <property type="nucleotide sequence ID" value="NZ_JAMPKX010000004.1"/>
</dbReference>